<evidence type="ECO:0000259" key="2">
    <source>
        <dbReference type="Pfam" id="PF08547"/>
    </source>
</evidence>
<evidence type="ECO:0000313" key="4">
    <source>
        <dbReference type="Proteomes" id="UP001610335"/>
    </source>
</evidence>
<dbReference type="InterPro" id="IPR039131">
    <property type="entry name" value="NDUFAF1"/>
</dbReference>
<organism evidence="3 4">
    <name type="scientific">Aspergillus cavernicola</name>
    <dbReference type="NCBI Taxonomy" id="176166"/>
    <lineage>
        <taxon>Eukaryota</taxon>
        <taxon>Fungi</taxon>
        <taxon>Dikarya</taxon>
        <taxon>Ascomycota</taxon>
        <taxon>Pezizomycotina</taxon>
        <taxon>Eurotiomycetes</taxon>
        <taxon>Eurotiomycetidae</taxon>
        <taxon>Eurotiales</taxon>
        <taxon>Aspergillaceae</taxon>
        <taxon>Aspergillus</taxon>
        <taxon>Aspergillus subgen. Nidulantes</taxon>
    </lineage>
</organism>
<dbReference type="PANTHER" id="PTHR13194">
    <property type="entry name" value="COMPLEX I INTERMEDIATE-ASSOCIATED PROTEIN 30"/>
    <property type="match status" value="1"/>
</dbReference>
<evidence type="ECO:0000256" key="1">
    <source>
        <dbReference type="ARBA" id="ARBA00007884"/>
    </source>
</evidence>
<dbReference type="PANTHER" id="PTHR13194:SF19">
    <property type="entry name" value="NAD(P)-BINDING ROSSMANN-FOLD SUPERFAMILY PROTEIN"/>
    <property type="match status" value="1"/>
</dbReference>
<comment type="caution">
    <text evidence="3">The sequence shown here is derived from an EMBL/GenBank/DDBJ whole genome shotgun (WGS) entry which is preliminary data.</text>
</comment>
<evidence type="ECO:0000313" key="3">
    <source>
        <dbReference type="EMBL" id="KAL2828015.1"/>
    </source>
</evidence>
<dbReference type="InterPro" id="IPR013857">
    <property type="entry name" value="NADH-UbQ_OxRdtase-assoc_prot30"/>
</dbReference>
<dbReference type="InterPro" id="IPR008979">
    <property type="entry name" value="Galactose-bd-like_sf"/>
</dbReference>
<dbReference type="Pfam" id="PF08547">
    <property type="entry name" value="CIA30"/>
    <property type="match status" value="1"/>
</dbReference>
<keyword evidence="4" id="KW-1185">Reference proteome</keyword>
<protein>
    <recommendedName>
        <fullName evidence="2">NADH:ubiquinone oxidoreductase intermediate-associated protein 30 domain-containing protein</fullName>
    </recommendedName>
</protein>
<dbReference type="EMBL" id="JBFXLS010000022">
    <property type="protein sequence ID" value="KAL2828015.1"/>
    <property type="molecule type" value="Genomic_DNA"/>
</dbReference>
<gene>
    <name evidence="3" type="ORF">BDW59DRAFT_159971</name>
</gene>
<sequence length="233" mass="26145">MDCTEHITERKVLFDGGSRWSGNWQTAANRSVGGTSHSYLETYPHLLQTEYHGWVDRLSVDNSAFAAVHTMGTDKQWDLTGYDAIELKLGPTDGKLYHIVIHDGRPFSWVGSFRGLLAASDRVIRFHRLIPMRMPLRNQPGHEDPPPLNLGNIRGFGIYILNSDASQDGAFTLRILSISAVKLPCSCPTVPDPISMAIENRGGRILEMRARARLVIQSMRAAIRTILRRKPEK</sequence>
<feature type="domain" description="NADH:ubiquinone oxidoreductase intermediate-associated protein 30" evidence="2">
    <location>
        <begin position="23"/>
        <end position="175"/>
    </location>
</feature>
<accession>A0ABR4IJV5</accession>
<proteinExistence type="inferred from homology"/>
<comment type="similarity">
    <text evidence="1">Belongs to the CIA30 family.</text>
</comment>
<dbReference type="Proteomes" id="UP001610335">
    <property type="component" value="Unassembled WGS sequence"/>
</dbReference>
<dbReference type="SUPFAM" id="SSF49785">
    <property type="entry name" value="Galactose-binding domain-like"/>
    <property type="match status" value="1"/>
</dbReference>
<name>A0ABR4IJV5_9EURO</name>
<reference evidence="3 4" key="1">
    <citation type="submission" date="2024-07" db="EMBL/GenBank/DDBJ databases">
        <title>Section-level genome sequencing and comparative genomics of Aspergillus sections Usti and Cavernicolus.</title>
        <authorList>
            <consortium name="Lawrence Berkeley National Laboratory"/>
            <person name="Nybo J.L."/>
            <person name="Vesth T.C."/>
            <person name="Theobald S."/>
            <person name="Frisvad J.C."/>
            <person name="Larsen T.O."/>
            <person name="Kjaerboelling I."/>
            <person name="Rothschild-Mancinelli K."/>
            <person name="Lyhne E.K."/>
            <person name="Kogle M.E."/>
            <person name="Barry K."/>
            <person name="Clum A."/>
            <person name="Na H."/>
            <person name="Ledsgaard L."/>
            <person name="Lin J."/>
            <person name="Lipzen A."/>
            <person name="Kuo A."/>
            <person name="Riley R."/>
            <person name="Mondo S."/>
            <person name="LaButti K."/>
            <person name="Haridas S."/>
            <person name="Pangalinan J."/>
            <person name="Salamov A.A."/>
            <person name="Simmons B.A."/>
            <person name="Magnuson J.K."/>
            <person name="Chen J."/>
            <person name="Drula E."/>
            <person name="Henrissat B."/>
            <person name="Wiebenga A."/>
            <person name="Lubbers R.J."/>
            <person name="Gomes A.C."/>
            <person name="Makela M.R."/>
            <person name="Stajich J."/>
            <person name="Grigoriev I.V."/>
            <person name="Mortensen U.H."/>
            <person name="De vries R.P."/>
            <person name="Baker S.E."/>
            <person name="Andersen M.R."/>
        </authorList>
    </citation>
    <scope>NUCLEOTIDE SEQUENCE [LARGE SCALE GENOMIC DNA]</scope>
    <source>
        <strain evidence="3 4">CBS 600.67</strain>
    </source>
</reference>